<dbReference type="Pfam" id="PF25944">
    <property type="entry name" value="Beta-barrel_RND"/>
    <property type="match status" value="1"/>
</dbReference>
<sequence length="412" mass="43355">MPRPASGTSAAPIHCPQGVRPVRRLGATLLSLGLLLHAVPAWAQFGGGGPTEVGVVALEMGAAPYQVVLPGRAVAHDQTEIRPRVEGLVEEIPYRAGTRVEAGALLFRLETDTYDVALAAAEAQLASAQATETAAQAQVDRYERLEGVGSTQSDLDQARAELASARASVKAAESSLKSARLNLERTEIRSPIAGIVDLAQVSEGALVTANQSQALTTVTTIDPIYVDVQESSARMLRVRKRLEEGSLTRTDDLDIGLVLETGDTYEGQGRMVSPRSEVSTTTGTVDFRIEFDNPERVILPGQFLRVTITLGETQAILVPQRATSRGSDGSLTAFVAEGDTARRVTLTAQGTWQNAWIVTEGVAQGDQLIVDGLQNLRDGAAISTVPVTINAAGLVEDQAAADGDADVAAAGE</sequence>
<dbReference type="Pfam" id="PF25917">
    <property type="entry name" value="BSH_RND"/>
    <property type="match status" value="1"/>
</dbReference>
<feature type="domain" description="Multidrug resistance protein MdtA-like C-terminal permuted SH3" evidence="7">
    <location>
        <begin position="314"/>
        <end position="374"/>
    </location>
</feature>
<keyword evidence="3" id="KW-0175">Coiled coil</keyword>
<feature type="domain" description="Multidrug resistance protein MdtA-like barrel-sandwich hybrid" evidence="5">
    <location>
        <begin position="78"/>
        <end position="218"/>
    </location>
</feature>
<dbReference type="Proteomes" id="UP000193963">
    <property type="component" value="Unassembled WGS sequence"/>
</dbReference>
<dbReference type="Gene3D" id="2.40.30.170">
    <property type="match status" value="1"/>
</dbReference>
<comment type="subcellular location">
    <subcellularLocation>
        <location evidence="1">Cell envelope</location>
    </subcellularLocation>
</comment>
<dbReference type="NCBIfam" id="TIGR01730">
    <property type="entry name" value="RND_mfp"/>
    <property type="match status" value="1"/>
</dbReference>
<keyword evidence="9" id="KW-1185">Reference proteome</keyword>
<proteinExistence type="inferred from homology"/>
<dbReference type="InterPro" id="IPR006143">
    <property type="entry name" value="RND_pump_MFP"/>
</dbReference>
<dbReference type="GO" id="GO:0015562">
    <property type="term" value="F:efflux transmembrane transporter activity"/>
    <property type="evidence" value="ECO:0007669"/>
    <property type="project" value="InterPro"/>
</dbReference>
<dbReference type="Gene3D" id="1.10.287.470">
    <property type="entry name" value="Helix hairpin bin"/>
    <property type="match status" value="1"/>
</dbReference>
<dbReference type="Pfam" id="PF25876">
    <property type="entry name" value="HH_MFP_RND"/>
    <property type="match status" value="1"/>
</dbReference>
<dbReference type="RefSeq" id="WP_085889331.1">
    <property type="nucleotide sequence ID" value="NZ_FWFN01000007.1"/>
</dbReference>
<dbReference type="PANTHER" id="PTHR30158">
    <property type="entry name" value="ACRA/E-RELATED COMPONENT OF DRUG EFFLUX TRANSPORTER"/>
    <property type="match status" value="1"/>
</dbReference>
<dbReference type="Pfam" id="PF25967">
    <property type="entry name" value="RND-MFP_C"/>
    <property type="match status" value="1"/>
</dbReference>
<protein>
    <submittedName>
        <fullName evidence="8">Multidrug resistance protein MexA</fullName>
    </submittedName>
</protein>
<gene>
    <name evidence="8" type="primary">mexA</name>
    <name evidence="8" type="ORF">PSM7751_03293</name>
</gene>
<dbReference type="EMBL" id="FWFN01000007">
    <property type="protein sequence ID" value="SLN64703.1"/>
    <property type="molecule type" value="Genomic_DNA"/>
</dbReference>
<evidence type="ECO:0000313" key="8">
    <source>
        <dbReference type="EMBL" id="SLN64703.1"/>
    </source>
</evidence>
<dbReference type="AlphaFoldDB" id="A0A1X6ZXS6"/>
<evidence type="ECO:0000259" key="6">
    <source>
        <dbReference type="Pfam" id="PF25944"/>
    </source>
</evidence>
<evidence type="ECO:0000313" key="9">
    <source>
        <dbReference type="Proteomes" id="UP000193963"/>
    </source>
</evidence>
<organism evidence="8 9">
    <name type="scientific">Pseudooceanicola marinus</name>
    <dbReference type="NCBI Taxonomy" id="396013"/>
    <lineage>
        <taxon>Bacteria</taxon>
        <taxon>Pseudomonadati</taxon>
        <taxon>Pseudomonadota</taxon>
        <taxon>Alphaproteobacteria</taxon>
        <taxon>Rhodobacterales</taxon>
        <taxon>Paracoccaceae</taxon>
        <taxon>Pseudooceanicola</taxon>
    </lineage>
</organism>
<comment type="similarity">
    <text evidence="2">Belongs to the membrane fusion protein (MFP) (TC 8.A.1) family.</text>
</comment>
<dbReference type="InterPro" id="IPR058626">
    <property type="entry name" value="MdtA-like_b-barrel"/>
</dbReference>
<dbReference type="Gene3D" id="2.40.420.20">
    <property type="match status" value="1"/>
</dbReference>
<dbReference type="SUPFAM" id="SSF111369">
    <property type="entry name" value="HlyD-like secretion proteins"/>
    <property type="match status" value="1"/>
</dbReference>
<feature type="coiled-coil region" evidence="3">
    <location>
        <begin position="118"/>
        <end position="189"/>
    </location>
</feature>
<name>A0A1X6ZXS6_9RHOB</name>
<evidence type="ECO:0000259" key="4">
    <source>
        <dbReference type="Pfam" id="PF25876"/>
    </source>
</evidence>
<feature type="domain" description="Multidrug resistance protein MdtA-like alpha-helical hairpin" evidence="4">
    <location>
        <begin position="118"/>
        <end position="185"/>
    </location>
</feature>
<dbReference type="GO" id="GO:0030313">
    <property type="term" value="C:cell envelope"/>
    <property type="evidence" value="ECO:0007669"/>
    <property type="project" value="UniProtKB-SubCell"/>
</dbReference>
<dbReference type="InterPro" id="IPR058627">
    <property type="entry name" value="MdtA-like_C"/>
</dbReference>
<dbReference type="PANTHER" id="PTHR30158:SF3">
    <property type="entry name" value="MULTIDRUG EFFLUX PUMP SUBUNIT ACRA-RELATED"/>
    <property type="match status" value="1"/>
</dbReference>
<feature type="domain" description="Multidrug resistance protein MdtA-like beta-barrel" evidence="6">
    <location>
        <begin position="223"/>
        <end position="311"/>
    </location>
</feature>
<accession>A0A1X6ZXS6</accession>
<dbReference type="OrthoDB" id="7811737at2"/>
<reference evidence="8 9" key="1">
    <citation type="submission" date="2017-03" db="EMBL/GenBank/DDBJ databases">
        <authorList>
            <person name="Afonso C.L."/>
            <person name="Miller P.J."/>
            <person name="Scott M.A."/>
            <person name="Spackman E."/>
            <person name="Goraichik I."/>
            <person name="Dimitrov K.M."/>
            <person name="Suarez D.L."/>
            <person name="Swayne D.E."/>
        </authorList>
    </citation>
    <scope>NUCLEOTIDE SEQUENCE [LARGE SCALE GENOMIC DNA]</scope>
    <source>
        <strain evidence="8 9">CECT 7751</strain>
    </source>
</reference>
<evidence type="ECO:0000256" key="1">
    <source>
        <dbReference type="ARBA" id="ARBA00004196"/>
    </source>
</evidence>
<dbReference type="Gene3D" id="2.40.50.100">
    <property type="match status" value="1"/>
</dbReference>
<dbReference type="GO" id="GO:0046677">
    <property type="term" value="P:response to antibiotic"/>
    <property type="evidence" value="ECO:0007669"/>
    <property type="project" value="TreeGrafter"/>
</dbReference>
<evidence type="ECO:0000259" key="7">
    <source>
        <dbReference type="Pfam" id="PF25967"/>
    </source>
</evidence>
<evidence type="ECO:0000256" key="2">
    <source>
        <dbReference type="ARBA" id="ARBA00009477"/>
    </source>
</evidence>
<dbReference type="InterPro" id="IPR058624">
    <property type="entry name" value="MdtA-like_HH"/>
</dbReference>
<evidence type="ECO:0000256" key="3">
    <source>
        <dbReference type="SAM" id="Coils"/>
    </source>
</evidence>
<dbReference type="GO" id="GO:0005886">
    <property type="term" value="C:plasma membrane"/>
    <property type="evidence" value="ECO:0007669"/>
    <property type="project" value="TreeGrafter"/>
</dbReference>
<dbReference type="InterPro" id="IPR058625">
    <property type="entry name" value="MdtA-like_BSH"/>
</dbReference>
<evidence type="ECO:0000259" key="5">
    <source>
        <dbReference type="Pfam" id="PF25917"/>
    </source>
</evidence>